<dbReference type="GO" id="GO:0004714">
    <property type="term" value="F:transmembrane receptor protein tyrosine kinase activity"/>
    <property type="evidence" value="ECO:0007669"/>
    <property type="project" value="UniProtKB-EC"/>
</dbReference>
<comment type="similarity">
    <text evidence="21 27">Belongs to the protein kinase superfamily. Tyr protein kinase family. CSF-1/PDGF receptor subfamily.</text>
</comment>
<dbReference type="InterPro" id="IPR007110">
    <property type="entry name" value="Ig-like_dom"/>
</dbReference>
<evidence type="ECO:0000256" key="4">
    <source>
        <dbReference type="ARBA" id="ARBA00022679"/>
    </source>
</evidence>
<dbReference type="InterPro" id="IPR003599">
    <property type="entry name" value="Ig_sub"/>
</dbReference>
<dbReference type="GO" id="GO:0030183">
    <property type="term" value="P:B cell differentiation"/>
    <property type="evidence" value="ECO:0007669"/>
    <property type="project" value="TreeGrafter"/>
</dbReference>
<feature type="binding site" evidence="24">
    <location>
        <position position="782"/>
    </location>
    <ligand>
        <name>Mg(2+)</name>
        <dbReference type="ChEBI" id="CHEBI:18420"/>
    </ligand>
</feature>
<evidence type="ECO:0000256" key="26">
    <source>
        <dbReference type="PROSITE-ProRule" id="PRU10141"/>
    </source>
</evidence>
<feature type="binding site" evidence="23">
    <location>
        <begin position="680"/>
        <end position="686"/>
    </location>
    <ligand>
        <name>ATP</name>
        <dbReference type="ChEBI" id="CHEBI:30616"/>
    </ligand>
</feature>
<evidence type="ECO:0000256" key="3">
    <source>
        <dbReference type="ARBA" id="ARBA00022553"/>
    </source>
</evidence>
<keyword evidence="16" id="KW-1015">Disulfide bond</keyword>
<evidence type="ECO:0000256" key="21">
    <source>
        <dbReference type="PIRNR" id="PIRNR500951"/>
    </source>
</evidence>
<evidence type="ECO:0000259" key="28">
    <source>
        <dbReference type="PROSITE" id="PS50011"/>
    </source>
</evidence>
<keyword evidence="3" id="KW-0597">Phosphoprotein</keyword>
<dbReference type="SUPFAM" id="SSF56112">
    <property type="entry name" value="Protein kinase-like (PK-like)"/>
    <property type="match status" value="1"/>
</dbReference>
<evidence type="ECO:0000256" key="23">
    <source>
        <dbReference type="PIRSR" id="PIRSR000615-2"/>
    </source>
</evidence>
<reference evidence="30" key="4">
    <citation type="submission" date="2025-09" db="UniProtKB">
        <authorList>
            <consortium name="Ensembl"/>
        </authorList>
    </citation>
    <scope>IDENTIFICATION</scope>
</reference>
<dbReference type="InterPro" id="IPR000719">
    <property type="entry name" value="Prot_kinase_dom"/>
</dbReference>
<evidence type="ECO:0000256" key="16">
    <source>
        <dbReference type="ARBA" id="ARBA00023157"/>
    </source>
</evidence>
<keyword evidence="2" id="KW-1003">Cell membrane</keyword>
<dbReference type="Gene3D" id="1.10.510.10">
    <property type="entry name" value="Transferase(Phosphotransferase) domain 1"/>
    <property type="match status" value="1"/>
</dbReference>
<evidence type="ECO:0000313" key="30">
    <source>
        <dbReference type="Ensembl" id="ENSELUP00000047950.2"/>
    </source>
</evidence>
<evidence type="ECO:0000256" key="5">
    <source>
        <dbReference type="ARBA" id="ARBA00022692"/>
    </source>
</evidence>
<evidence type="ECO:0000256" key="17">
    <source>
        <dbReference type="ARBA" id="ARBA00023170"/>
    </source>
</evidence>
<evidence type="ECO:0000256" key="11">
    <source>
        <dbReference type="ARBA" id="ARBA00022842"/>
    </source>
</evidence>
<dbReference type="AlphaFoldDB" id="A0A6Q2X3R1"/>
<dbReference type="PROSITE" id="PS00109">
    <property type="entry name" value="PROTEIN_KINASE_TYR"/>
    <property type="match status" value="1"/>
</dbReference>
<dbReference type="GO" id="GO:0005524">
    <property type="term" value="F:ATP binding"/>
    <property type="evidence" value="ECO:0007669"/>
    <property type="project" value="UniProtKB-UniRule"/>
</dbReference>
<dbReference type="Ensembl" id="ENSELUT00000056243.2">
    <property type="protein sequence ID" value="ENSELUP00000047950.2"/>
    <property type="gene ID" value="ENSELUG00000009687.3"/>
</dbReference>
<dbReference type="GO" id="GO:0005886">
    <property type="term" value="C:plasma membrane"/>
    <property type="evidence" value="ECO:0007669"/>
    <property type="project" value="UniProtKB-SubCell"/>
</dbReference>
<reference evidence="31" key="1">
    <citation type="journal article" date="2014" name="PLoS ONE">
        <title>The genome and linkage map of the northern pike (Esox lucius): conserved synteny revealed between the salmonid sister group and the Neoteleostei.</title>
        <authorList>
            <person name="Rondeau E.B."/>
            <person name="Minkley D.R."/>
            <person name="Leong J.S."/>
            <person name="Messmer A.M."/>
            <person name="Jantzen J.R."/>
            <person name="von Schalburg K.R."/>
            <person name="Lemon C."/>
            <person name="Bird N.H."/>
            <person name="Koop B.F."/>
        </authorList>
    </citation>
    <scope>NUCLEOTIDE SEQUENCE</scope>
</reference>
<dbReference type="SMART" id="SM00219">
    <property type="entry name" value="TyrKc"/>
    <property type="match status" value="1"/>
</dbReference>
<dbReference type="FunFam" id="3.30.200.20:FF:000025">
    <property type="entry name" value="Platelet-derived growth factor receptor alpha"/>
    <property type="match status" value="1"/>
</dbReference>
<proteinExistence type="inferred from homology"/>
<dbReference type="Proteomes" id="UP000265140">
    <property type="component" value="Chromosome 25"/>
</dbReference>
<dbReference type="PROSITE" id="PS00107">
    <property type="entry name" value="PROTEIN_KINASE_ATP"/>
    <property type="match status" value="1"/>
</dbReference>
<dbReference type="FunFam" id="1.10.510.10:FF:000140">
    <property type="entry name" value="Platelet-derived growth factor receptor beta"/>
    <property type="match status" value="1"/>
</dbReference>
<evidence type="ECO:0000256" key="2">
    <source>
        <dbReference type="ARBA" id="ARBA00022475"/>
    </source>
</evidence>
<dbReference type="GO" id="GO:0038093">
    <property type="term" value="P:Fc receptor signaling pathway"/>
    <property type="evidence" value="ECO:0007669"/>
    <property type="project" value="UniProtKB-UniRule"/>
</dbReference>
<feature type="binding site" evidence="23">
    <location>
        <begin position="605"/>
        <end position="612"/>
    </location>
    <ligand>
        <name>ATP</name>
        <dbReference type="ChEBI" id="CHEBI:30616"/>
    </ligand>
</feature>
<evidence type="ECO:0000256" key="7">
    <source>
        <dbReference type="ARBA" id="ARBA00022737"/>
    </source>
</evidence>
<evidence type="ECO:0000256" key="1">
    <source>
        <dbReference type="ARBA" id="ARBA00004251"/>
    </source>
</evidence>
<evidence type="ECO:0000256" key="9">
    <source>
        <dbReference type="ARBA" id="ARBA00022777"/>
    </source>
</evidence>
<feature type="active site" description="Proton acceptor" evidence="22">
    <location>
        <position position="777"/>
    </location>
</feature>
<dbReference type="InterPro" id="IPR017441">
    <property type="entry name" value="Protein_kinase_ATP_BS"/>
</dbReference>
<evidence type="ECO:0000256" key="25">
    <source>
        <dbReference type="PIRSR" id="PIRSR000615-4"/>
    </source>
</evidence>
<keyword evidence="9 21" id="KW-0418">Kinase</keyword>
<dbReference type="PANTHER" id="PTHR24416">
    <property type="entry name" value="TYROSINE-PROTEIN KINASE RECEPTOR"/>
    <property type="match status" value="1"/>
</dbReference>
<evidence type="ECO:0000313" key="31">
    <source>
        <dbReference type="Proteomes" id="UP000265140"/>
    </source>
</evidence>
<dbReference type="InterPro" id="IPR027263">
    <property type="entry name" value="SCGF_receptor"/>
</dbReference>
<dbReference type="InterPro" id="IPR003598">
    <property type="entry name" value="Ig_sub2"/>
</dbReference>
<evidence type="ECO:0000259" key="29">
    <source>
        <dbReference type="PROSITE" id="PS50835"/>
    </source>
</evidence>
<dbReference type="InterPro" id="IPR001824">
    <property type="entry name" value="Tyr_kinase_rcpt_3_CS"/>
</dbReference>
<dbReference type="Bgee" id="ENSELUG00000009687">
    <property type="expression patterns" value="Expressed in camera-type eye and 11 other cell types or tissues"/>
</dbReference>
<evidence type="ECO:0000256" key="15">
    <source>
        <dbReference type="ARBA" id="ARBA00023137"/>
    </source>
</evidence>
<feature type="binding site" evidence="24">
    <location>
        <position position="795"/>
    </location>
    <ligand>
        <name>Mg(2+)</name>
        <dbReference type="ChEBI" id="CHEBI:18420"/>
    </ligand>
</feature>
<protein>
    <recommendedName>
        <fullName evidence="21">Mast/stem cell growth factor receptor</fullName>
        <ecNumber evidence="21">2.7.10.1</ecNumber>
    </recommendedName>
</protein>
<dbReference type="InterPro" id="IPR001245">
    <property type="entry name" value="Ser-Thr/Tyr_kinase_cat_dom"/>
</dbReference>
<keyword evidence="19 27" id="KW-0393">Immunoglobulin domain</keyword>
<dbReference type="SMART" id="SM00409">
    <property type="entry name" value="IG"/>
    <property type="match status" value="4"/>
</dbReference>
<feature type="binding site" evidence="23">
    <location>
        <position position="781"/>
    </location>
    <ligand>
        <name>ATP</name>
        <dbReference type="ChEBI" id="CHEBI:30616"/>
    </ligand>
</feature>
<keyword evidence="10 21" id="KW-0067">ATP-binding</keyword>
<dbReference type="GO" id="GO:0043235">
    <property type="term" value="C:receptor complex"/>
    <property type="evidence" value="ECO:0007669"/>
    <property type="project" value="TreeGrafter"/>
</dbReference>
<dbReference type="GO" id="GO:0046872">
    <property type="term" value="F:metal ion binding"/>
    <property type="evidence" value="ECO:0007669"/>
    <property type="project" value="UniProtKB-UniRule"/>
</dbReference>
<evidence type="ECO:0000256" key="13">
    <source>
        <dbReference type="ARBA" id="ARBA00022989"/>
    </source>
</evidence>
<dbReference type="Pfam" id="PF07714">
    <property type="entry name" value="PK_Tyr_Ser-Thr"/>
    <property type="match status" value="1"/>
</dbReference>
<dbReference type="GO" id="GO:0019838">
    <property type="term" value="F:growth factor binding"/>
    <property type="evidence" value="ECO:0007669"/>
    <property type="project" value="TreeGrafter"/>
</dbReference>
<dbReference type="PANTHER" id="PTHR24416:SF599">
    <property type="entry name" value="MAST_STEM CELL GROWTH FACTOR RECEPTOR"/>
    <property type="match status" value="1"/>
</dbReference>
<evidence type="ECO:0000256" key="24">
    <source>
        <dbReference type="PIRSR" id="PIRSR000615-3"/>
    </source>
</evidence>
<dbReference type="InterPro" id="IPR011009">
    <property type="entry name" value="Kinase-like_dom_sf"/>
</dbReference>
<dbReference type="SUPFAM" id="SSF48726">
    <property type="entry name" value="Immunoglobulin"/>
    <property type="match status" value="3"/>
</dbReference>
<dbReference type="PROSITE" id="PS50835">
    <property type="entry name" value="IG_LIKE"/>
    <property type="match status" value="3"/>
</dbReference>
<comment type="catalytic activity">
    <reaction evidence="20 21">
        <text>L-tyrosyl-[protein] + ATP = O-phospho-L-tyrosyl-[protein] + ADP + H(+)</text>
        <dbReference type="Rhea" id="RHEA:10596"/>
        <dbReference type="Rhea" id="RHEA-COMP:10136"/>
        <dbReference type="Rhea" id="RHEA-COMP:20101"/>
        <dbReference type="ChEBI" id="CHEBI:15378"/>
        <dbReference type="ChEBI" id="CHEBI:30616"/>
        <dbReference type="ChEBI" id="CHEBI:46858"/>
        <dbReference type="ChEBI" id="CHEBI:61978"/>
        <dbReference type="ChEBI" id="CHEBI:456216"/>
        <dbReference type="EC" id="2.7.10.1"/>
    </reaction>
</comment>
<keyword evidence="18" id="KW-0325">Glycoprotein</keyword>
<dbReference type="GO" id="GO:0019955">
    <property type="term" value="F:cytokine binding"/>
    <property type="evidence" value="ECO:0007669"/>
    <property type="project" value="UniProtKB-UniRule"/>
</dbReference>
<keyword evidence="14" id="KW-0472">Membrane</keyword>
<feature type="chain" id="PRO_5044050357" description="Mast/stem cell growth factor receptor" evidence="21">
    <location>
        <begin position="22"/>
        <end position="968"/>
    </location>
</feature>
<keyword evidence="5 27" id="KW-0812">Transmembrane</keyword>
<keyword evidence="13" id="KW-1133">Transmembrane helix</keyword>
<dbReference type="Gene3D" id="2.60.40.10">
    <property type="entry name" value="Immunoglobulins"/>
    <property type="match status" value="5"/>
</dbReference>
<dbReference type="PROSITE" id="PS50011">
    <property type="entry name" value="PROTEIN_KINASE_DOM"/>
    <property type="match status" value="1"/>
</dbReference>
<dbReference type="InterPro" id="IPR036179">
    <property type="entry name" value="Ig-like_dom_sf"/>
</dbReference>
<evidence type="ECO:0000256" key="6">
    <source>
        <dbReference type="ARBA" id="ARBA00022723"/>
    </source>
</evidence>
<dbReference type="GO" id="GO:0001667">
    <property type="term" value="P:ameboidal-type cell migration"/>
    <property type="evidence" value="ECO:0007669"/>
    <property type="project" value="UniProtKB-ARBA"/>
</dbReference>
<dbReference type="SMART" id="SM00408">
    <property type="entry name" value="IGc2"/>
    <property type="match status" value="2"/>
</dbReference>
<keyword evidence="11 21" id="KW-0460">Magnesium</keyword>
<keyword evidence="12" id="KW-0832">Ubl conjugation</keyword>
<keyword evidence="6 21" id="KW-0479">Metal-binding</keyword>
<feature type="domain" description="Ig-like" evidence="29">
    <location>
        <begin position="23"/>
        <end position="115"/>
    </location>
</feature>
<dbReference type="GO" id="GO:0046427">
    <property type="term" value="P:positive regulation of receptor signaling pathway via JAK-STAT"/>
    <property type="evidence" value="ECO:0007669"/>
    <property type="project" value="TreeGrafter"/>
</dbReference>
<keyword evidence="17 21" id="KW-0675">Receptor</keyword>
<sequence>MEHNWTLFTMLSLLFPLTGWSNPVISPRGAHLVVPKGGVLELRCHDDNTTTHSTAASTVAFSGGLRWQRERGRRLEGEVEEAGGAVSIRVASALGYHMGRYTCINNSTKEHSSIYVYIRDPQSPFQRSMVNGILVREGEELILPCLVTDPEVTLITLQTCDRNPLPSGLHYHADPQRGITIGNARKEYEGCYECEGQLGGDTVRSSQYTVDVRLVPEHPPKISVSQSERVILRRGEPFEISCSSSNLNPDFSVEWDVPVGAVRLAPVKPDTSRILFGSRGYQRSASVWVTSVNQSDAGTYRCHAQNERGASSTSLQLDRGFISILGDSRPTPSTVREGESLSLRVELEAYPRPSALSWSYNGKTLHNGTGHVITIYRHRYRYVSELRLVRVLGSEGGIYMFLANHKDASVNRSFPVYVNSKPVIISQEGPVDGQVRCVAAGYPTPKITWFYCEPPHTRCSHLTNTTQWEQKEADTETVSHTSFGRSRVESRLNVTKELMRYGTLECVASAQGEEAFSLFSVRERTVPHQLFTPLLSGVVVTAVGLSVLLVMLLYKYLQKPKFQIQWKVIDSIHGNNYVYIDPTQLPYDPKWEFPRQKLRFGKTLGSGAFGKVVRATAYGLCSADSVTTVAVKMLKPSAHSTEKEALMSELKVLSYLGNHINIVNLLGACTVGGPTLVITEYCCYGDLLNFLRRKRESFFITLLSMTFLLRPSPSFSPFPTPPFFSSLLSSLFSSLTLDKDCLSLDELSVDTEDLLSFSYQVAKGMEYISSKNCIHRDLAARNILLTQGRVAKICDFGLARDINTDSNYVLRGNARLPVKWMSPESIFDCVYTFESDVWSYGILLWEIFSLGSSPYPGMQVGSAFYRMIQEGHRMSKPEMAPREIYDVMLSCWSEDPLKRPSFKKLVEGTEILLSENTRNVYLNLSYSTIPPDQQRAMSQRLSSVCSTTAPTQPLLLNTPDVFLDYDNV</sequence>
<evidence type="ECO:0000256" key="8">
    <source>
        <dbReference type="ARBA" id="ARBA00022741"/>
    </source>
</evidence>
<dbReference type="GeneTree" id="ENSGT00940000155626"/>
<keyword evidence="7" id="KW-0677">Repeat</keyword>
<dbReference type="PIRSF" id="PIRSF500951">
    <property type="entry name" value="SCGF_recepter"/>
    <property type="match status" value="1"/>
</dbReference>
<evidence type="ECO:0000256" key="22">
    <source>
        <dbReference type="PIRSR" id="PIRSR000615-1"/>
    </source>
</evidence>
<feature type="binding site" evidence="24">
    <location>
        <position position="577"/>
    </location>
    <ligand>
        <name>Mg(2+)</name>
        <dbReference type="ChEBI" id="CHEBI:18420"/>
    </ligand>
</feature>
<dbReference type="InterPro" id="IPR050122">
    <property type="entry name" value="RTK"/>
</dbReference>
<dbReference type="Gene3D" id="3.30.200.20">
    <property type="entry name" value="Phosphorylase Kinase, domain 1"/>
    <property type="match status" value="1"/>
</dbReference>
<evidence type="ECO:0000256" key="12">
    <source>
        <dbReference type="ARBA" id="ARBA00022843"/>
    </source>
</evidence>
<keyword evidence="31" id="KW-1185">Reference proteome</keyword>
<keyword evidence="15 21" id="KW-0829">Tyrosine-protein kinase</keyword>
<reference evidence="30" key="3">
    <citation type="submission" date="2025-08" db="UniProtKB">
        <authorList>
            <consortium name="Ensembl"/>
        </authorList>
    </citation>
    <scope>IDENTIFICATION</scope>
</reference>
<feature type="domain" description="Protein kinase" evidence="28">
    <location>
        <begin position="598"/>
        <end position="913"/>
    </location>
</feature>
<evidence type="ECO:0000256" key="14">
    <source>
        <dbReference type="ARBA" id="ARBA00023136"/>
    </source>
</evidence>
<reference evidence="30" key="2">
    <citation type="submission" date="2020-02" db="EMBL/GenBank/DDBJ databases">
        <title>Esox lucius (northern pike) genome, fEsoLuc1, primary haplotype.</title>
        <authorList>
            <person name="Myers G."/>
            <person name="Karagic N."/>
            <person name="Meyer A."/>
            <person name="Pippel M."/>
            <person name="Reichard M."/>
            <person name="Winkler S."/>
            <person name="Tracey A."/>
            <person name="Sims Y."/>
            <person name="Howe K."/>
            <person name="Rhie A."/>
            <person name="Formenti G."/>
            <person name="Durbin R."/>
            <person name="Fedrigo O."/>
            <person name="Jarvis E.D."/>
        </authorList>
    </citation>
    <scope>NUCLEOTIDE SEQUENCE [LARGE SCALE GENOMIC DNA]</scope>
</reference>
<feature type="signal peptide" evidence="21">
    <location>
        <begin position="1"/>
        <end position="21"/>
    </location>
</feature>
<evidence type="ECO:0000256" key="27">
    <source>
        <dbReference type="RuleBase" id="RU000311"/>
    </source>
</evidence>
<dbReference type="Pfam" id="PF13927">
    <property type="entry name" value="Ig_3"/>
    <property type="match status" value="1"/>
</dbReference>
<keyword evidence="8 21" id="KW-0547">Nucleotide-binding</keyword>
<organism evidence="30 31">
    <name type="scientific">Esox lucius</name>
    <name type="common">Northern pike</name>
    <dbReference type="NCBI Taxonomy" id="8010"/>
    <lineage>
        <taxon>Eukaryota</taxon>
        <taxon>Metazoa</taxon>
        <taxon>Chordata</taxon>
        <taxon>Craniata</taxon>
        <taxon>Vertebrata</taxon>
        <taxon>Euteleostomi</taxon>
        <taxon>Actinopterygii</taxon>
        <taxon>Neopterygii</taxon>
        <taxon>Teleostei</taxon>
        <taxon>Protacanthopterygii</taxon>
        <taxon>Esociformes</taxon>
        <taxon>Esocidae</taxon>
        <taxon>Esox</taxon>
    </lineage>
</organism>
<dbReference type="PROSITE" id="PS00240">
    <property type="entry name" value="RECEPTOR_TYR_KIN_III"/>
    <property type="match status" value="1"/>
</dbReference>
<dbReference type="GO" id="GO:0038109">
    <property type="term" value="P:Kit signaling pathway"/>
    <property type="evidence" value="ECO:0007669"/>
    <property type="project" value="InterPro"/>
</dbReference>
<dbReference type="InterPro" id="IPR020635">
    <property type="entry name" value="Tyr_kinase_cat_dom"/>
</dbReference>
<dbReference type="InterPro" id="IPR013783">
    <property type="entry name" value="Ig-like_fold"/>
</dbReference>
<feature type="site" description="Important for interaction with phosphotyrosine-binding proteins" evidence="25">
    <location>
        <position position="921"/>
    </location>
</feature>
<evidence type="ECO:0000256" key="19">
    <source>
        <dbReference type="ARBA" id="ARBA00023319"/>
    </source>
</evidence>
<dbReference type="PIRSF" id="PIRSF000615">
    <property type="entry name" value="TyrPK_CSF1-R"/>
    <property type="match status" value="1"/>
</dbReference>
<accession>A0A6Q2X3R1</accession>
<dbReference type="EC" id="2.7.10.1" evidence="21"/>
<evidence type="ECO:0000256" key="20">
    <source>
        <dbReference type="ARBA" id="ARBA00051243"/>
    </source>
</evidence>
<evidence type="ECO:0000256" key="18">
    <source>
        <dbReference type="ARBA" id="ARBA00023180"/>
    </source>
</evidence>
<dbReference type="GO" id="GO:0002244">
    <property type="term" value="P:hematopoietic progenitor cell differentiation"/>
    <property type="evidence" value="ECO:0007669"/>
    <property type="project" value="TreeGrafter"/>
</dbReference>
<feature type="binding site" evidence="23 26">
    <location>
        <position position="632"/>
    </location>
    <ligand>
        <name>ATP</name>
        <dbReference type="ChEBI" id="CHEBI:30616"/>
    </ligand>
</feature>
<dbReference type="InterPro" id="IPR008266">
    <property type="entry name" value="Tyr_kinase_AS"/>
</dbReference>
<comment type="subcellular location">
    <subcellularLocation>
        <location evidence="1">Cell membrane</location>
        <topology evidence="1">Single-pass type I membrane protein</topology>
    </subcellularLocation>
    <subcellularLocation>
        <location evidence="27">Membrane</location>
        <topology evidence="27">Single-pass type I membrane protein</topology>
    </subcellularLocation>
</comment>
<dbReference type="Pfam" id="PF25305">
    <property type="entry name" value="Ig_PDGFR_d4"/>
    <property type="match status" value="1"/>
</dbReference>
<keyword evidence="21" id="KW-0732">Signal</keyword>
<feature type="domain" description="Ig-like" evidence="29">
    <location>
        <begin position="220"/>
        <end position="318"/>
    </location>
</feature>
<name>A0A6Q2X3R1_ESOLU</name>
<evidence type="ECO:0000256" key="10">
    <source>
        <dbReference type="ARBA" id="ARBA00022840"/>
    </source>
</evidence>
<dbReference type="GO" id="GO:0030335">
    <property type="term" value="P:positive regulation of cell migration"/>
    <property type="evidence" value="ECO:0007669"/>
    <property type="project" value="TreeGrafter"/>
</dbReference>
<keyword evidence="4 21" id="KW-0808">Transferase</keyword>
<feature type="domain" description="Ig-like" evidence="29">
    <location>
        <begin position="415"/>
        <end position="517"/>
    </location>
</feature>